<keyword evidence="10" id="KW-1133">Transmembrane helix</keyword>
<evidence type="ECO:0000256" key="5">
    <source>
        <dbReference type="ARBA" id="ARBA00022553"/>
    </source>
</evidence>
<keyword evidence="4" id="KW-1003">Cell membrane</keyword>
<evidence type="ECO:0000256" key="1">
    <source>
        <dbReference type="ARBA" id="ARBA00002434"/>
    </source>
</evidence>
<comment type="caution">
    <text evidence="12">The sequence shown here is derived from an EMBL/GenBank/DDBJ whole genome shotgun (WGS) entry which is preliminary data.</text>
</comment>
<reference evidence="12 13" key="1">
    <citation type="submission" date="2015-01" db="EMBL/GenBank/DDBJ databases">
        <title>Lactococcus lactis subsp.lactis JCM 5805 whole genome shotgun sequence.</title>
        <authorList>
            <person name="Fujii T."/>
            <person name="Tomita Y."/>
            <person name="Ikushima S."/>
            <person name="Fujiwara D."/>
        </authorList>
    </citation>
    <scope>NUCLEOTIDE SEQUENCE [LARGE SCALE GENOMIC DNA]</scope>
    <source>
        <strain evidence="12 13">JCM 5805</strain>
    </source>
</reference>
<dbReference type="InterPro" id="IPR050893">
    <property type="entry name" value="Sugar_PTS"/>
</dbReference>
<dbReference type="Proteomes" id="UP000031847">
    <property type="component" value="Unassembled WGS sequence"/>
</dbReference>
<protein>
    <submittedName>
        <fullName evidence="12">Phosphotransferase system, mannitol-specific IIBC component</fullName>
    </submittedName>
</protein>
<keyword evidence="3" id="KW-0813">Transport</keyword>
<evidence type="ECO:0000313" key="13">
    <source>
        <dbReference type="Proteomes" id="UP000031847"/>
    </source>
</evidence>
<evidence type="ECO:0000256" key="8">
    <source>
        <dbReference type="ARBA" id="ARBA00022683"/>
    </source>
</evidence>
<accession>A0A0B8QP83</accession>
<dbReference type="InterPro" id="IPR003352">
    <property type="entry name" value="PTS_EIIC"/>
</dbReference>
<keyword evidence="6" id="KW-0762">Sugar transport</keyword>
<dbReference type="GO" id="GO:0008982">
    <property type="term" value="F:protein-N(PI)-phosphohistidine-sugar phosphotransferase activity"/>
    <property type="evidence" value="ECO:0007669"/>
    <property type="project" value="InterPro"/>
</dbReference>
<evidence type="ECO:0000256" key="10">
    <source>
        <dbReference type="ARBA" id="ARBA00022989"/>
    </source>
</evidence>
<evidence type="ECO:0000256" key="7">
    <source>
        <dbReference type="ARBA" id="ARBA00022679"/>
    </source>
</evidence>
<keyword evidence="11" id="KW-0472">Membrane</keyword>
<name>A0A0B8QP83_LACLL</name>
<evidence type="ECO:0000256" key="2">
    <source>
        <dbReference type="ARBA" id="ARBA00004651"/>
    </source>
</evidence>
<keyword evidence="7 12" id="KW-0808">Transferase</keyword>
<evidence type="ECO:0000313" key="12">
    <source>
        <dbReference type="EMBL" id="GAM81890.1"/>
    </source>
</evidence>
<evidence type="ECO:0000256" key="11">
    <source>
        <dbReference type="ARBA" id="ARBA00023136"/>
    </source>
</evidence>
<dbReference type="AlphaFoldDB" id="A0A0B8QP83"/>
<sequence>MTDTVNLKVRVQKLGTALSNMVMPNIPILIAWGVLTMFFIPDGFTPNKTFAAMVSPMLAFLIPLMIGYTGGKNIYEHRGGVVGAIATFGSIIATASLSLGGLNTKGNVPMILGAMILGPFGAWVIKKFDDYVQPILKQV</sequence>
<comment type="subcellular location">
    <subcellularLocation>
        <location evidence="2">Cell membrane</location>
        <topology evidence="2">Multi-pass membrane protein</topology>
    </subcellularLocation>
</comment>
<dbReference type="GO" id="GO:0090563">
    <property type="term" value="F:protein-phosphocysteine-sugar phosphotransferase activity"/>
    <property type="evidence" value="ECO:0007669"/>
    <property type="project" value="TreeGrafter"/>
</dbReference>
<dbReference type="EMBL" id="BBSI01000042">
    <property type="protein sequence ID" value="GAM81890.1"/>
    <property type="molecule type" value="Genomic_DNA"/>
</dbReference>
<organism evidence="12 13">
    <name type="scientific">Lactococcus lactis subsp. lactis</name>
    <name type="common">Streptococcus lactis</name>
    <dbReference type="NCBI Taxonomy" id="1360"/>
    <lineage>
        <taxon>Bacteria</taxon>
        <taxon>Bacillati</taxon>
        <taxon>Bacillota</taxon>
        <taxon>Bacilli</taxon>
        <taxon>Lactobacillales</taxon>
        <taxon>Streptococcaceae</taxon>
        <taxon>Lactococcus</taxon>
    </lineage>
</organism>
<gene>
    <name evidence="12" type="ORF">JCM5805K_3014</name>
</gene>
<keyword evidence="8" id="KW-0598">Phosphotransferase system</keyword>
<dbReference type="GO" id="GO:0009401">
    <property type="term" value="P:phosphoenolpyruvate-dependent sugar phosphotransferase system"/>
    <property type="evidence" value="ECO:0007669"/>
    <property type="project" value="UniProtKB-KW"/>
</dbReference>
<dbReference type="PATRIC" id="fig|1360.96.peg.1427"/>
<dbReference type="PANTHER" id="PTHR30181:SF2">
    <property type="entry name" value="PTS SYSTEM MANNITOL-SPECIFIC EIICBA COMPONENT"/>
    <property type="match status" value="1"/>
</dbReference>
<keyword evidence="5" id="KW-0597">Phosphoprotein</keyword>
<dbReference type="PANTHER" id="PTHR30181">
    <property type="entry name" value="MANNITOL PERMEASE IIC COMPONENT"/>
    <property type="match status" value="1"/>
</dbReference>
<keyword evidence="9" id="KW-0812">Transmembrane</keyword>
<comment type="function">
    <text evidence="1">The phosphoenolpyruvate-dependent sugar phosphotransferase system (sugar PTS), a major carbohydrate active transport system, catalyzes the phosphorylation of incoming sugar substrates concomitantly with their translocation across the cell membrane. The enzyme II CmtAB PTS system is involved in D-mannitol transport.</text>
</comment>
<evidence type="ECO:0000256" key="3">
    <source>
        <dbReference type="ARBA" id="ARBA00022448"/>
    </source>
</evidence>
<evidence type="ECO:0000256" key="6">
    <source>
        <dbReference type="ARBA" id="ARBA00022597"/>
    </source>
</evidence>
<dbReference type="Pfam" id="PF02378">
    <property type="entry name" value="PTS_EIIC"/>
    <property type="match status" value="1"/>
</dbReference>
<evidence type="ECO:0000256" key="4">
    <source>
        <dbReference type="ARBA" id="ARBA00022475"/>
    </source>
</evidence>
<dbReference type="GO" id="GO:0005886">
    <property type="term" value="C:plasma membrane"/>
    <property type="evidence" value="ECO:0007669"/>
    <property type="project" value="UniProtKB-SubCell"/>
</dbReference>
<proteinExistence type="predicted"/>
<evidence type="ECO:0000256" key="9">
    <source>
        <dbReference type="ARBA" id="ARBA00022692"/>
    </source>
</evidence>